<organism evidence="1">
    <name type="scientific">Sinorhizobium medicae</name>
    <dbReference type="NCBI Taxonomy" id="110321"/>
    <lineage>
        <taxon>Bacteria</taxon>
        <taxon>Pseudomonadati</taxon>
        <taxon>Pseudomonadota</taxon>
        <taxon>Alphaproteobacteria</taxon>
        <taxon>Hyphomicrobiales</taxon>
        <taxon>Rhizobiaceae</taxon>
        <taxon>Sinorhizobium/Ensifer group</taxon>
        <taxon>Sinorhizobium</taxon>
    </lineage>
</organism>
<reference evidence="1" key="1">
    <citation type="submission" date="2019-06" db="EMBL/GenBank/DDBJ databases">
        <authorList>
            <person name="Le Quere A."/>
            <person name="Colella S."/>
        </authorList>
    </citation>
    <scope>NUCLEOTIDE SEQUENCE</scope>
    <source>
        <strain evidence="1">EmedicaeMD41</strain>
    </source>
</reference>
<sequence>MAAAATVGRVPFPNCKKEAGACASLPFPLFGKLLLLAGDRLCRTLAGAGIGVRALTAHRQAATMAKTAIAAKIHQTLDVHRGLATQVALNLIVAVDRFTDLKDFSIRQLMHTTFGRNTNLFDDFLCEFRADPVNIRQRDDDALCGRDVDASDTCHVYSPCVPVAIRQ</sequence>
<proteinExistence type="predicted"/>
<gene>
    <name evidence="1" type="ORF">EMEDMD4_120027</name>
</gene>
<name>A0A508WUM8_9HYPH</name>
<dbReference type="AlphaFoldDB" id="A0A508WUM8"/>
<dbReference type="EMBL" id="CABFNB010000024">
    <property type="protein sequence ID" value="VTZ59726.1"/>
    <property type="molecule type" value="Genomic_DNA"/>
</dbReference>
<dbReference type="Proteomes" id="UP000507954">
    <property type="component" value="Unassembled WGS sequence"/>
</dbReference>
<evidence type="ECO:0000313" key="1">
    <source>
        <dbReference type="EMBL" id="VTZ59726.1"/>
    </source>
</evidence>
<accession>A0A508WUM8</accession>
<protein>
    <submittedName>
        <fullName evidence="1">Uncharacterized protein</fullName>
    </submittedName>
</protein>